<protein>
    <submittedName>
        <fullName evidence="2">Uncharacterized protein</fullName>
    </submittedName>
</protein>
<dbReference type="Proteomes" id="UP000016743">
    <property type="component" value="Chromosome"/>
</dbReference>
<sequence>MTGPNRGNFTSPRTLNRYATTGDHRRADTKPSQRSARPPCDAMPNSAAVTATAEMSWKAAGSDSISVSSASRPSQTSARTAPGSTRESGTLAA</sequence>
<gene>
    <name evidence="2" type="ORF">O159_14210</name>
</gene>
<dbReference type="AlphaFoldDB" id="U3P7Q4"/>
<feature type="compositionally biased region" description="Polar residues" evidence="1">
    <location>
        <begin position="75"/>
        <end position="93"/>
    </location>
</feature>
<name>U3P7Q4_LEIXC</name>
<dbReference type="KEGG" id="lxy:O159_14210"/>
<dbReference type="EMBL" id="CP006734">
    <property type="protein sequence ID" value="AGW41484.1"/>
    <property type="molecule type" value="Genomic_DNA"/>
</dbReference>
<organism evidence="2 3">
    <name type="scientific">Leifsonia xyli subsp. cynodontis DSM 46306</name>
    <dbReference type="NCBI Taxonomy" id="1389489"/>
    <lineage>
        <taxon>Bacteria</taxon>
        <taxon>Bacillati</taxon>
        <taxon>Actinomycetota</taxon>
        <taxon>Actinomycetes</taxon>
        <taxon>Micrococcales</taxon>
        <taxon>Microbacteriaceae</taxon>
        <taxon>Leifsonia</taxon>
    </lineage>
</organism>
<feature type="compositionally biased region" description="Polar residues" evidence="1">
    <location>
        <begin position="1"/>
        <end position="19"/>
    </location>
</feature>
<keyword evidence="3" id="KW-1185">Reference proteome</keyword>
<accession>U3P7Q4</accession>
<evidence type="ECO:0000313" key="2">
    <source>
        <dbReference type="EMBL" id="AGW41484.1"/>
    </source>
</evidence>
<evidence type="ECO:0000256" key="1">
    <source>
        <dbReference type="SAM" id="MobiDB-lite"/>
    </source>
</evidence>
<reference evidence="2 3" key="1">
    <citation type="journal article" date="2013" name="Genome Announc.">
        <title>Complete Genome Sequence of Leifsonia xyli subsp. cynodontis Strain DSM46306, a Gram-Positive Bacterial Pathogen of Grasses.</title>
        <authorList>
            <person name="Monteiro-Vitorello C.B."/>
            <person name="Zerillo M.M."/>
            <person name="Van Sluys M.A."/>
            <person name="Camargo L.E."/>
            <person name="Kitajima J.P."/>
        </authorList>
    </citation>
    <scope>NUCLEOTIDE SEQUENCE [LARGE SCALE GENOMIC DNA]</scope>
    <source>
        <strain evidence="2 3">DSM 46306</strain>
    </source>
</reference>
<evidence type="ECO:0000313" key="3">
    <source>
        <dbReference type="Proteomes" id="UP000016743"/>
    </source>
</evidence>
<feature type="compositionally biased region" description="Low complexity" evidence="1">
    <location>
        <begin position="59"/>
        <end position="74"/>
    </location>
</feature>
<dbReference type="HOGENOM" id="CLU_2396075_0_0_11"/>
<feature type="compositionally biased region" description="Basic and acidic residues" evidence="1">
    <location>
        <begin position="22"/>
        <end position="31"/>
    </location>
</feature>
<feature type="region of interest" description="Disordered" evidence="1">
    <location>
        <begin position="1"/>
        <end position="93"/>
    </location>
</feature>
<proteinExistence type="predicted"/>